<dbReference type="RefSeq" id="WP_146864595.1">
    <property type="nucleotide sequence ID" value="NZ_BKAU01000004.1"/>
</dbReference>
<gene>
    <name evidence="1" type="ORF">CCY01nite_34880</name>
</gene>
<dbReference type="Proteomes" id="UP000321436">
    <property type="component" value="Unassembled WGS sequence"/>
</dbReference>
<protein>
    <submittedName>
        <fullName evidence="1">Uncharacterized protein</fullName>
    </submittedName>
</protein>
<evidence type="ECO:0000313" key="1">
    <source>
        <dbReference type="EMBL" id="GEP97228.1"/>
    </source>
</evidence>
<accession>A0A512RNF2</accession>
<dbReference type="OrthoDB" id="676314at2"/>
<name>A0A512RNF2_9BACT</name>
<keyword evidence="2" id="KW-1185">Reference proteome</keyword>
<proteinExistence type="predicted"/>
<dbReference type="AlphaFoldDB" id="A0A512RNF2"/>
<dbReference type="EMBL" id="BKAU01000004">
    <property type="protein sequence ID" value="GEP97228.1"/>
    <property type="molecule type" value="Genomic_DNA"/>
</dbReference>
<sequence length="73" mass="8829">MRTFHINYHNNEVKVVQQDEELFTVHLPRFTMRLLLRQDNEGASHWFEENRDNETAETRGIGQEIETWLSKNK</sequence>
<evidence type="ECO:0000313" key="2">
    <source>
        <dbReference type="Proteomes" id="UP000321436"/>
    </source>
</evidence>
<comment type="caution">
    <text evidence="1">The sequence shown here is derived from an EMBL/GenBank/DDBJ whole genome shotgun (WGS) entry which is preliminary data.</text>
</comment>
<reference evidence="1 2" key="1">
    <citation type="submission" date="2019-07" db="EMBL/GenBank/DDBJ databases">
        <title>Whole genome shotgun sequence of Chitinophaga cymbidii NBRC 109752.</title>
        <authorList>
            <person name="Hosoyama A."/>
            <person name="Uohara A."/>
            <person name="Ohji S."/>
            <person name="Ichikawa N."/>
        </authorList>
    </citation>
    <scope>NUCLEOTIDE SEQUENCE [LARGE SCALE GENOMIC DNA]</scope>
    <source>
        <strain evidence="1 2">NBRC 109752</strain>
    </source>
</reference>
<organism evidence="1 2">
    <name type="scientific">Chitinophaga cymbidii</name>
    <dbReference type="NCBI Taxonomy" id="1096750"/>
    <lineage>
        <taxon>Bacteria</taxon>
        <taxon>Pseudomonadati</taxon>
        <taxon>Bacteroidota</taxon>
        <taxon>Chitinophagia</taxon>
        <taxon>Chitinophagales</taxon>
        <taxon>Chitinophagaceae</taxon>
        <taxon>Chitinophaga</taxon>
    </lineage>
</organism>